<dbReference type="PANTHER" id="PTHR48111:SF1">
    <property type="entry name" value="TWO-COMPONENT RESPONSE REGULATOR ORR33"/>
    <property type="match status" value="1"/>
</dbReference>
<keyword evidence="5" id="KW-0804">Transcription</keyword>
<dbReference type="PROSITE" id="PS50043">
    <property type="entry name" value="HTH_LUXR_2"/>
    <property type="match status" value="1"/>
</dbReference>
<dbReference type="Pfam" id="PF00196">
    <property type="entry name" value="GerE"/>
    <property type="match status" value="1"/>
</dbReference>
<evidence type="ECO:0000256" key="4">
    <source>
        <dbReference type="ARBA" id="ARBA00023125"/>
    </source>
</evidence>
<keyword evidence="1 6" id="KW-0597">Phosphoprotein</keyword>
<keyword evidence="3" id="KW-0805">Transcription regulation</keyword>
<dbReference type="CDD" id="cd06170">
    <property type="entry name" value="LuxR_C_like"/>
    <property type="match status" value="1"/>
</dbReference>
<accession>A0ABU2HWN9</accession>
<dbReference type="Gene3D" id="3.40.50.2300">
    <property type="match status" value="1"/>
</dbReference>
<dbReference type="Pfam" id="PF00072">
    <property type="entry name" value="Response_reg"/>
    <property type="match status" value="1"/>
</dbReference>
<evidence type="ECO:0000256" key="5">
    <source>
        <dbReference type="ARBA" id="ARBA00023163"/>
    </source>
</evidence>
<dbReference type="PRINTS" id="PR00038">
    <property type="entry name" value="HTHLUXR"/>
</dbReference>
<feature type="modified residue" description="4-aspartylphosphate" evidence="6">
    <location>
        <position position="71"/>
    </location>
</feature>
<keyword evidence="10" id="KW-1185">Reference proteome</keyword>
<dbReference type="InterPro" id="IPR036388">
    <property type="entry name" value="WH-like_DNA-bd_sf"/>
</dbReference>
<dbReference type="InterPro" id="IPR016032">
    <property type="entry name" value="Sig_transdc_resp-reg_C-effctor"/>
</dbReference>
<evidence type="ECO:0000259" key="7">
    <source>
        <dbReference type="PROSITE" id="PS50043"/>
    </source>
</evidence>
<evidence type="ECO:0000256" key="1">
    <source>
        <dbReference type="ARBA" id="ARBA00022553"/>
    </source>
</evidence>
<name>A0ABU2HWN9_9RHOB</name>
<dbReference type="Gene3D" id="1.10.10.10">
    <property type="entry name" value="Winged helix-like DNA-binding domain superfamily/Winged helix DNA-binding domain"/>
    <property type="match status" value="1"/>
</dbReference>
<dbReference type="RefSeq" id="WP_311161464.1">
    <property type="nucleotide sequence ID" value="NZ_JAVQLW010000002.1"/>
</dbReference>
<dbReference type="EMBL" id="JAVQLW010000002">
    <property type="protein sequence ID" value="MDS9468980.1"/>
    <property type="molecule type" value="Genomic_DNA"/>
</dbReference>
<evidence type="ECO:0000256" key="2">
    <source>
        <dbReference type="ARBA" id="ARBA00023012"/>
    </source>
</evidence>
<dbReference type="InterPro" id="IPR001789">
    <property type="entry name" value="Sig_transdc_resp-reg_receiver"/>
</dbReference>
<dbReference type="Proteomes" id="UP001269144">
    <property type="component" value="Unassembled WGS sequence"/>
</dbReference>
<dbReference type="GO" id="GO:0003677">
    <property type="term" value="F:DNA binding"/>
    <property type="evidence" value="ECO:0007669"/>
    <property type="project" value="UniProtKB-KW"/>
</dbReference>
<gene>
    <name evidence="9" type="ORF">RGQ15_15540</name>
</gene>
<proteinExistence type="predicted"/>
<dbReference type="InterPro" id="IPR000792">
    <property type="entry name" value="Tscrpt_reg_LuxR_C"/>
</dbReference>
<organism evidence="9 10">
    <name type="scientific">Paracoccus aurantius</name>
    <dbReference type="NCBI Taxonomy" id="3073814"/>
    <lineage>
        <taxon>Bacteria</taxon>
        <taxon>Pseudomonadati</taxon>
        <taxon>Pseudomonadota</taxon>
        <taxon>Alphaproteobacteria</taxon>
        <taxon>Rhodobacterales</taxon>
        <taxon>Paracoccaceae</taxon>
        <taxon>Paracoccus</taxon>
    </lineage>
</organism>
<evidence type="ECO:0000313" key="10">
    <source>
        <dbReference type="Proteomes" id="UP001269144"/>
    </source>
</evidence>
<dbReference type="InterPro" id="IPR011006">
    <property type="entry name" value="CheY-like_superfamily"/>
</dbReference>
<evidence type="ECO:0000256" key="6">
    <source>
        <dbReference type="PROSITE-ProRule" id="PRU00169"/>
    </source>
</evidence>
<protein>
    <submittedName>
        <fullName evidence="9">DNA-binding response regulator</fullName>
    </submittedName>
</protein>
<dbReference type="SMART" id="SM00448">
    <property type="entry name" value="REC"/>
    <property type="match status" value="1"/>
</dbReference>
<dbReference type="PROSITE" id="PS50110">
    <property type="entry name" value="RESPONSE_REGULATORY"/>
    <property type="match status" value="1"/>
</dbReference>
<reference evidence="10" key="1">
    <citation type="submission" date="2023-07" db="EMBL/GenBank/DDBJ databases">
        <title>Paracoccus sp. MBLB3053 whole genome sequence.</title>
        <authorList>
            <person name="Hwang C.Y."/>
            <person name="Cho E.-S."/>
            <person name="Seo M.-J."/>
        </authorList>
    </citation>
    <scope>NUCLEOTIDE SEQUENCE [LARGE SCALE GENOMIC DNA]</scope>
    <source>
        <strain evidence="10">MBLB3053</strain>
    </source>
</reference>
<evidence type="ECO:0000313" key="9">
    <source>
        <dbReference type="EMBL" id="MDS9468980.1"/>
    </source>
</evidence>
<feature type="domain" description="Response regulatory" evidence="8">
    <location>
        <begin position="22"/>
        <end position="138"/>
    </location>
</feature>
<keyword evidence="4 9" id="KW-0238">DNA-binding</keyword>
<keyword evidence="2" id="KW-0902">Two-component regulatory system</keyword>
<dbReference type="SUPFAM" id="SSF46894">
    <property type="entry name" value="C-terminal effector domain of the bipartite response regulators"/>
    <property type="match status" value="1"/>
</dbReference>
<dbReference type="InterPro" id="IPR039420">
    <property type="entry name" value="WalR-like"/>
</dbReference>
<dbReference type="PANTHER" id="PTHR48111">
    <property type="entry name" value="REGULATOR OF RPOS"/>
    <property type="match status" value="1"/>
</dbReference>
<feature type="domain" description="HTH luxR-type" evidence="7">
    <location>
        <begin position="248"/>
        <end position="313"/>
    </location>
</feature>
<dbReference type="SUPFAM" id="SSF52172">
    <property type="entry name" value="CheY-like"/>
    <property type="match status" value="1"/>
</dbReference>
<evidence type="ECO:0000256" key="3">
    <source>
        <dbReference type="ARBA" id="ARBA00023015"/>
    </source>
</evidence>
<dbReference type="SMART" id="SM00421">
    <property type="entry name" value="HTH_LUXR"/>
    <property type="match status" value="1"/>
</dbReference>
<sequence length="316" mass="33539">MSSMNMVLRQNSMPADETLRSIALVVDDDPASLLMVAEAVEQAGITAMAARDGESALRLAGRVVPDVILLDAMMPGLDGFQTCRLLKAHPTAAMAPVIFMTGLGAPEHILEGLRAGGVDYVTKPLNLDELMARISIHLMNAQKLTSARQALDANGRAVAAFSVTGELAWASPRASDLLAEMPDKWMAPGGMSAAGELFAWLASLRRLPLSQAQKLVSAQVELTYLGRGSGQDLLIAIQDCSGAPREEVLSARFGLTDREAEVLFWLAQGKSNADIGSILGLSGRTVSKHLEQVFEKMGVDNRTSAAVLADRAMGGQ</sequence>
<evidence type="ECO:0000259" key="8">
    <source>
        <dbReference type="PROSITE" id="PS50110"/>
    </source>
</evidence>
<comment type="caution">
    <text evidence="9">The sequence shown here is derived from an EMBL/GenBank/DDBJ whole genome shotgun (WGS) entry which is preliminary data.</text>
</comment>